<keyword evidence="3" id="KW-1185">Reference proteome</keyword>
<proteinExistence type="predicted"/>
<evidence type="ECO:0000259" key="1">
    <source>
        <dbReference type="SMART" id="SM01037"/>
    </source>
</evidence>
<gene>
    <name evidence="2" type="primary">MLP34</name>
    <name evidence="2" type="ORF">SDJN03_00352</name>
</gene>
<dbReference type="InterPro" id="IPR052006">
    <property type="entry name" value="MLP-like"/>
</dbReference>
<dbReference type="Proteomes" id="UP000685013">
    <property type="component" value="Chromosome 1"/>
</dbReference>
<name>A0AAV6P7B3_9ROSI</name>
<evidence type="ECO:0000313" key="2">
    <source>
        <dbReference type="EMBL" id="KAG6607010.1"/>
    </source>
</evidence>
<dbReference type="PANTHER" id="PTHR31338:SF16">
    <property type="entry name" value="POLYKETIDE CYCLASE_DEHYDRASE AND LIPID TRANSPORT SUPERFAMILY PROTEIN"/>
    <property type="match status" value="1"/>
</dbReference>
<dbReference type="PANTHER" id="PTHR31338">
    <property type="entry name" value="POLYKETIDE CYCLASE/DEHYDRASE AND LIPID TRANSPORT SUPERFAMILY PROTEIN"/>
    <property type="match status" value="1"/>
</dbReference>
<dbReference type="SMART" id="SM01037">
    <property type="entry name" value="Bet_v_1"/>
    <property type="match status" value="1"/>
</dbReference>
<protein>
    <submittedName>
        <fullName evidence="2">MLP-like protein 34</fullName>
    </submittedName>
</protein>
<accession>A0AAV6P7B3</accession>
<feature type="non-terminal residue" evidence="2">
    <location>
        <position position="1"/>
    </location>
</feature>
<feature type="domain" description="Bet v I/Major latex protein" evidence="1">
    <location>
        <begin position="2"/>
        <end position="242"/>
    </location>
</feature>
<dbReference type="GO" id="GO:0006952">
    <property type="term" value="P:defense response"/>
    <property type="evidence" value="ECO:0007669"/>
    <property type="project" value="InterPro"/>
</dbReference>
<evidence type="ECO:0000313" key="3">
    <source>
        <dbReference type="Proteomes" id="UP000685013"/>
    </source>
</evidence>
<reference evidence="2 3" key="1">
    <citation type="journal article" date="2021" name="Hortic Res">
        <title>The domestication of Cucurbita argyrosperma as revealed by the genome of its wild relative.</title>
        <authorList>
            <person name="Barrera-Redondo J."/>
            <person name="Sanchez-de la Vega G."/>
            <person name="Aguirre-Liguori J.A."/>
            <person name="Castellanos-Morales G."/>
            <person name="Gutierrez-Guerrero Y.T."/>
            <person name="Aguirre-Dugua X."/>
            <person name="Aguirre-Planter E."/>
            <person name="Tenaillon M.I."/>
            <person name="Lira-Saade R."/>
            <person name="Eguiarte L.E."/>
        </authorList>
    </citation>
    <scope>NUCLEOTIDE SEQUENCE [LARGE SCALE GENOMIC DNA]</scope>
    <source>
        <strain evidence="2">JBR-2021</strain>
    </source>
</reference>
<dbReference type="EMBL" id="JAGKQH010000001">
    <property type="protein sequence ID" value="KAG6607010.1"/>
    <property type="molecule type" value="Genomic_DNA"/>
</dbReference>
<organism evidence="2 3">
    <name type="scientific">Cucurbita argyrosperma subsp. sororia</name>
    <dbReference type="NCBI Taxonomy" id="37648"/>
    <lineage>
        <taxon>Eukaryota</taxon>
        <taxon>Viridiplantae</taxon>
        <taxon>Streptophyta</taxon>
        <taxon>Embryophyta</taxon>
        <taxon>Tracheophyta</taxon>
        <taxon>Spermatophyta</taxon>
        <taxon>Magnoliopsida</taxon>
        <taxon>eudicotyledons</taxon>
        <taxon>Gunneridae</taxon>
        <taxon>Pentapetalae</taxon>
        <taxon>rosids</taxon>
        <taxon>fabids</taxon>
        <taxon>Cucurbitales</taxon>
        <taxon>Cucurbitaceae</taxon>
        <taxon>Cucurbiteae</taxon>
        <taxon>Cucurbita</taxon>
    </lineage>
</organism>
<dbReference type="Pfam" id="PF00407">
    <property type="entry name" value="Bet_v_1"/>
    <property type="match status" value="2"/>
</dbReference>
<dbReference type="InterPro" id="IPR000916">
    <property type="entry name" value="Bet_v_I/MLP"/>
</dbReference>
<dbReference type="AlphaFoldDB" id="A0AAV6P7B3"/>
<sequence>MSQTDSIWAKFPVKSPPEKFYGFYRNHVGDLIDLFPQYFSSIQFVEGEKYSPDSVIRFNYRFGSQLLSANIKIRAVDDVKKSLVYKVIEGDILKHYKVFELRIEAVNGGMSKGGGGSFAKWSIVFEKANENVAAPQDYLEWHKKHLLPQIFSQHFQRFQFLEGKDFNPGSLMHWSYDVGDILNQYKLFRSKFRAINNGENGGATVNWSIEYEKANENIPPPKTYLDFSSKISTGVDAYLAVH</sequence>
<comment type="caution">
    <text evidence="2">The sequence shown here is derived from an EMBL/GenBank/DDBJ whole genome shotgun (WGS) entry which is preliminary data.</text>
</comment>